<dbReference type="RefSeq" id="WP_340364097.1">
    <property type="nucleotide sequence ID" value="NZ_JBBKZV010000006.1"/>
</dbReference>
<dbReference type="Gene3D" id="3.30.1390.10">
    <property type="match status" value="1"/>
</dbReference>
<dbReference type="EMBL" id="JBBKZV010000006">
    <property type="protein sequence ID" value="MEJ8823069.1"/>
    <property type="molecule type" value="Genomic_DNA"/>
</dbReference>
<dbReference type="SUPFAM" id="SSF54736">
    <property type="entry name" value="ClpS-like"/>
    <property type="match status" value="1"/>
</dbReference>
<dbReference type="GO" id="GO:0005840">
    <property type="term" value="C:ribosome"/>
    <property type="evidence" value="ECO:0007669"/>
    <property type="project" value="UniProtKB-KW"/>
</dbReference>
<feature type="region of interest" description="Disordered" evidence="1">
    <location>
        <begin position="67"/>
        <end position="91"/>
    </location>
</feature>
<keyword evidence="5" id="KW-1185">Reference proteome</keyword>
<evidence type="ECO:0000256" key="1">
    <source>
        <dbReference type="SAM" id="MobiDB-lite"/>
    </source>
</evidence>
<sequence length="128" mass="13981">MPNLNLPPDAIAAIDRGELIEAIKRIREHTGLGLKEAKEAVERYRNGDRSPLASVAAAMKSAGASDDFDEEFAQPTHHAPASRGMRNVLGDPMAEPGRVRSTFLSSPVFWLVLLAIAVIAWRFFRAGE</sequence>
<feature type="domain" description="Large ribosomal subunit protein bL12 C-terminal" evidence="3">
    <location>
        <begin position="20"/>
        <end position="43"/>
    </location>
</feature>
<keyword evidence="4" id="KW-0687">Ribonucleoprotein</keyword>
<dbReference type="Proteomes" id="UP001363010">
    <property type="component" value="Unassembled WGS sequence"/>
</dbReference>
<keyword evidence="2" id="KW-0812">Transmembrane</keyword>
<evidence type="ECO:0000313" key="5">
    <source>
        <dbReference type="Proteomes" id="UP001363010"/>
    </source>
</evidence>
<keyword evidence="4" id="KW-0689">Ribosomal protein</keyword>
<accession>A0ABU8W0Q2</accession>
<keyword evidence="2" id="KW-1133">Transmembrane helix</keyword>
<dbReference type="InterPro" id="IPR013823">
    <property type="entry name" value="Ribosomal_bL12_C"/>
</dbReference>
<evidence type="ECO:0000313" key="4">
    <source>
        <dbReference type="EMBL" id="MEJ8823069.1"/>
    </source>
</evidence>
<gene>
    <name evidence="4" type="ORF">WKW80_13665</name>
</gene>
<dbReference type="InterPro" id="IPR014719">
    <property type="entry name" value="Ribosomal_bL12_C/ClpS-like"/>
</dbReference>
<comment type="caution">
    <text evidence="4">The sequence shown here is derived from an EMBL/GenBank/DDBJ whole genome shotgun (WGS) entry which is preliminary data.</text>
</comment>
<evidence type="ECO:0000259" key="3">
    <source>
        <dbReference type="Pfam" id="PF00542"/>
    </source>
</evidence>
<feature type="transmembrane region" description="Helical" evidence="2">
    <location>
        <begin position="103"/>
        <end position="124"/>
    </location>
</feature>
<dbReference type="Pfam" id="PF00542">
    <property type="entry name" value="Ribosomal_L12"/>
    <property type="match status" value="1"/>
</dbReference>
<organism evidence="4 5">
    <name type="scientific">Variovorax humicola</name>
    <dbReference type="NCBI Taxonomy" id="1769758"/>
    <lineage>
        <taxon>Bacteria</taxon>
        <taxon>Pseudomonadati</taxon>
        <taxon>Pseudomonadota</taxon>
        <taxon>Betaproteobacteria</taxon>
        <taxon>Burkholderiales</taxon>
        <taxon>Comamonadaceae</taxon>
        <taxon>Variovorax</taxon>
    </lineage>
</organism>
<evidence type="ECO:0000256" key="2">
    <source>
        <dbReference type="SAM" id="Phobius"/>
    </source>
</evidence>
<name>A0ABU8W0Q2_9BURK</name>
<proteinExistence type="predicted"/>
<protein>
    <submittedName>
        <fullName evidence="4">Ribosomal protein L7/L12</fullName>
    </submittedName>
</protein>
<reference evidence="4 5" key="1">
    <citation type="submission" date="2024-03" db="EMBL/GenBank/DDBJ databases">
        <title>Novel species of the genus Variovorax.</title>
        <authorList>
            <person name="Liu Q."/>
            <person name="Xin Y.-H."/>
        </authorList>
    </citation>
    <scope>NUCLEOTIDE SEQUENCE [LARGE SCALE GENOMIC DNA]</scope>
    <source>
        <strain evidence="4 5">KACC 18501</strain>
    </source>
</reference>
<keyword evidence="2" id="KW-0472">Membrane</keyword>